<feature type="transmembrane region" description="Helical" evidence="1">
    <location>
        <begin position="280"/>
        <end position="299"/>
    </location>
</feature>
<protein>
    <submittedName>
        <fullName evidence="2">Uncharacterized protein</fullName>
    </submittedName>
</protein>
<evidence type="ECO:0000256" key="1">
    <source>
        <dbReference type="SAM" id="Phobius"/>
    </source>
</evidence>
<keyword evidence="1" id="KW-1133">Transmembrane helix</keyword>
<feature type="transmembrane region" description="Helical" evidence="1">
    <location>
        <begin position="249"/>
        <end position="273"/>
    </location>
</feature>
<keyword evidence="1" id="KW-0472">Membrane</keyword>
<keyword evidence="1" id="KW-0812">Transmembrane</keyword>
<organism evidence="2 3">
    <name type="scientific">Galbibacter orientalis DSM 19592</name>
    <dbReference type="NCBI Taxonomy" id="926559"/>
    <lineage>
        <taxon>Bacteria</taxon>
        <taxon>Pseudomonadati</taxon>
        <taxon>Bacteroidota</taxon>
        <taxon>Flavobacteriia</taxon>
        <taxon>Flavobacteriales</taxon>
        <taxon>Flavobacteriaceae</taxon>
        <taxon>Galbibacter</taxon>
    </lineage>
</organism>
<feature type="transmembrane region" description="Helical" evidence="1">
    <location>
        <begin position="105"/>
        <end position="122"/>
    </location>
</feature>
<dbReference type="EMBL" id="JH651379">
    <property type="protein sequence ID" value="EIJ40230.1"/>
    <property type="molecule type" value="Genomic_DNA"/>
</dbReference>
<dbReference type="AlphaFoldDB" id="I3C9D7"/>
<sequence length="300" mass="35475">MLYELMIVVIIISSSFMTYLHVLFPDASTWTTSFFQFNSTHYKSVQMYCFFVLLFLSQSLFLSLWYITCRYWWKIAVFIVLMMSFYNFFIVVFSEVESSDLTHRFSIYFLTLLCSYLVYLVSKKINYPLWNRLTLDAIDSEEVLRYKFKNSKHYTRVLNSFDEDAYKSNITNLKELVAKAVLISEDNFNKEENQSNILDKSLKGKSIGGVLIFLLILSLLLLDKLHVFAPDGKTWDLGFTTMGSFEFPSVTIFLWFTMLKITSFLALTIWFLTSRYWWKYFLLIPIIIVSYQIIGTFNVK</sequence>
<name>I3C9D7_9FLAO</name>
<proteinExistence type="predicted"/>
<feature type="transmembrane region" description="Helical" evidence="1">
    <location>
        <begin position="207"/>
        <end position="229"/>
    </location>
</feature>
<feature type="transmembrane region" description="Helical" evidence="1">
    <location>
        <begin position="7"/>
        <end position="25"/>
    </location>
</feature>
<feature type="transmembrane region" description="Helical" evidence="1">
    <location>
        <begin position="75"/>
        <end position="93"/>
    </location>
</feature>
<accession>I3C9D7</accession>
<reference evidence="2 3" key="1">
    <citation type="submission" date="2012-02" db="EMBL/GenBank/DDBJ databases">
        <title>Improved High-Quality Draft genome of Joostella marina DSM 19592.</title>
        <authorList>
            <consortium name="US DOE Joint Genome Institute (JGI-PGF)"/>
            <person name="Lucas S."/>
            <person name="Copeland A."/>
            <person name="Lapidus A."/>
            <person name="Bruce D."/>
            <person name="Goodwin L."/>
            <person name="Pitluck S."/>
            <person name="Peters L."/>
            <person name="Chertkov O."/>
            <person name="Ovchinnikova G."/>
            <person name="Kyrpides N."/>
            <person name="Mavromatis K."/>
            <person name="Detter J.C."/>
            <person name="Han C."/>
            <person name="Land M."/>
            <person name="Hauser L."/>
            <person name="Markowitz V."/>
            <person name="Cheng J.-F."/>
            <person name="Hugenholtz P."/>
            <person name="Woyke T."/>
            <person name="Wu D."/>
            <person name="Tindall B."/>
            <person name="Brambilla E."/>
            <person name="Klenk H.-P."/>
            <person name="Eisen J.A."/>
        </authorList>
    </citation>
    <scope>NUCLEOTIDE SEQUENCE [LARGE SCALE GENOMIC DNA]</scope>
    <source>
        <strain evidence="2 3">DSM 19592</strain>
    </source>
</reference>
<dbReference type="Proteomes" id="UP000004690">
    <property type="component" value="Unassembled WGS sequence"/>
</dbReference>
<gene>
    <name evidence="2" type="ORF">JoomaDRAFT_3284</name>
</gene>
<evidence type="ECO:0000313" key="3">
    <source>
        <dbReference type="Proteomes" id="UP000004690"/>
    </source>
</evidence>
<feature type="transmembrane region" description="Helical" evidence="1">
    <location>
        <begin position="45"/>
        <end position="68"/>
    </location>
</feature>
<dbReference type="STRING" id="926559.JoomaDRAFT_3284"/>
<evidence type="ECO:0000313" key="2">
    <source>
        <dbReference type="EMBL" id="EIJ40230.1"/>
    </source>
</evidence>
<dbReference type="HOGENOM" id="CLU_926790_0_0_10"/>
<keyword evidence="3" id="KW-1185">Reference proteome</keyword>